<dbReference type="GO" id="GO:0016020">
    <property type="term" value="C:membrane"/>
    <property type="evidence" value="ECO:0007669"/>
    <property type="project" value="UniProtKB-SubCell"/>
</dbReference>
<dbReference type="Pfam" id="PF00008">
    <property type="entry name" value="EGF"/>
    <property type="match status" value="1"/>
</dbReference>
<keyword evidence="2" id="KW-0245">EGF-like domain</keyword>
<dbReference type="InterPro" id="IPR013320">
    <property type="entry name" value="ConA-like_dom_sf"/>
</dbReference>
<evidence type="ECO:0000256" key="1">
    <source>
        <dbReference type="ARBA" id="ARBA00023157"/>
    </source>
</evidence>
<dbReference type="STRING" id="32507.ENSNBRP00000012372"/>
<reference evidence="5" key="1">
    <citation type="submission" date="2025-08" db="UniProtKB">
        <authorList>
            <consortium name="Ensembl"/>
        </authorList>
    </citation>
    <scope>IDENTIFICATION</scope>
</reference>
<dbReference type="AlphaFoldDB" id="A0A3Q4H7D7"/>
<feature type="disulfide bond" evidence="2">
    <location>
        <begin position="236"/>
        <end position="245"/>
    </location>
</feature>
<evidence type="ECO:0000256" key="2">
    <source>
        <dbReference type="PROSITE-ProRule" id="PRU00076"/>
    </source>
</evidence>
<dbReference type="InterPro" id="IPR000742">
    <property type="entry name" value="EGF"/>
</dbReference>
<dbReference type="SUPFAM" id="SSF57196">
    <property type="entry name" value="EGF/Laminin"/>
    <property type="match status" value="1"/>
</dbReference>
<accession>A0A3Q4H7D7</accession>
<evidence type="ECO:0008006" key="7">
    <source>
        <dbReference type="Google" id="ProtNLM"/>
    </source>
</evidence>
<feature type="domain" description="Laminin G" evidence="3">
    <location>
        <begin position="31"/>
        <end position="208"/>
    </location>
</feature>
<dbReference type="Ensembl" id="ENSNBRT00000012729.1">
    <property type="protein sequence ID" value="ENSNBRP00000012372.1"/>
    <property type="gene ID" value="ENSNBRG00000009657.1"/>
</dbReference>
<proteinExistence type="predicted"/>
<comment type="caution">
    <text evidence="2">Lacks conserved residue(s) required for the propagation of feature annotation.</text>
</comment>
<dbReference type="Proteomes" id="UP000261580">
    <property type="component" value="Unassembled WGS sequence"/>
</dbReference>
<evidence type="ECO:0000313" key="6">
    <source>
        <dbReference type="Proteomes" id="UP000261580"/>
    </source>
</evidence>
<dbReference type="CDD" id="cd00110">
    <property type="entry name" value="LamG"/>
    <property type="match status" value="1"/>
</dbReference>
<dbReference type="InterPro" id="IPR001791">
    <property type="entry name" value="Laminin_G"/>
</dbReference>
<reference evidence="5" key="2">
    <citation type="submission" date="2025-09" db="UniProtKB">
        <authorList>
            <consortium name="Ensembl"/>
        </authorList>
    </citation>
    <scope>IDENTIFICATION</scope>
</reference>
<dbReference type="PROSITE" id="PS00022">
    <property type="entry name" value="EGF_1"/>
    <property type="match status" value="1"/>
</dbReference>
<dbReference type="OMA" id="NCSTERN"/>
<evidence type="ECO:0000259" key="3">
    <source>
        <dbReference type="PROSITE" id="PS50025"/>
    </source>
</evidence>
<dbReference type="Gene3D" id="2.60.120.200">
    <property type="match status" value="1"/>
</dbReference>
<name>A0A3Q4H7D7_NEOBR</name>
<dbReference type="PROSITE" id="PS50025">
    <property type="entry name" value="LAM_G_DOMAIN"/>
    <property type="match status" value="1"/>
</dbReference>
<feature type="domain" description="EGF-like" evidence="4">
    <location>
        <begin position="210"/>
        <end position="246"/>
    </location>
</feature>
<dbReference type="SUPFAM" id="SSF49899">
    <property type="entry name" value="Concanavalin A-like lectins/glucanases"/>
    <property type="match status" value="1"/>
</dbReference>
<dbReference type="FunFam" id="2.60.120.200:FF:000081">
    <property type="entry name" value="Crumbs 1, cell polarity complex component"/>
    <property type="match status" value="1"/>
</dbReference>
<dbReference type="PROSITE" id="PS01186">
    <property type="entry name" value="EGF_2"/>
    <property type="match status" value="1"/>
</dbReference>
<evidence type="ECO:0000259" key="4">
    <source>
        <dbReference type="PROSITE" id="PS50026"/>
    </source>
</evidence>
<dbReference type="PANTHER" id="PTHR15036:SF89">
    <property type="entry name" value="NEUREXIN 1, ISOFORM F"/>
    <property type="match status" value="1"/>
</dbReference>
<sequence>YVTSLVQCELCVVHCLSGSWKKRAHCNTSTTFSFNSEGYVHMQLPVFKNKTKPNVLHMQLRFRSTLPDMVLYYRGTVENFVSLELVKGSLQAKVKSGKLLWASYPGPVNDGEWHTVTVTMDERLVVAVKGPGCEEGCQVKNEGRNHLIFLQPSSFQQLYIGGAPQKYVGNLSSGKAFIGCMEDFQVDNKLLLPQDLSREENSGLTLGCTKPDWCGDDPCMQRGRCVDMWVGASCQCHRPYYGEKCEKGRSKHLTSKECNSKCY</sequence>
<keyword evidence="1 2" id="KW-1015">Disulfide bond</keyword>
<dbReference type="SMART" id="SM00282">
    <property type="entry name" value="LamG"/>
    <property type="match status" value="1"/>
</dbReference>
<dbReference type="PANTHER" id="PTHR15036">
    <property type="entry name" value="PIKACHURIN-LIKE PROTEIN"/>
    <property type="match status" value="1"/>
</dbReference>
<dbReference type="PROSITE" id="PS50026">
    <property type="entry name" value="EGF_3"/>
    <property type="match status" value="1"/>
</dbReference>
<dbReference type="CDD" id="cd00054">
    <property type="entry name" value="EGF_CA"/>
    <property type="match status" value="1"/>
</dbReference>
<keyword evidence="6" id="KW-1185">Reference proteome</keyword>
<dbReference type="InterPro" id="IPR050372">
    <property type="entry name" value="Neurexin-related_CASP"/>
</dbReference>
<evidence type="ECO:0000313" key="5">
    <source>
        <dbReference type="Ensembl" id="ENSNBRP00000012372.1"/>
    </source>
</evidence>
<dbReference type="Bgee" id="ENSNBRG00000009657">
    <property type="expression patterns" value="Expressed in heart and 3 other cell types or tissues"/>
</dbReference>
<dbReference type="Pfam" id="PF02210">
    <property type="entry name" value="Laminin_G_2"/>
    <property type="match status" value="1"/>
</dbReference>
<organism evidence="5 6">
    <name type="scientific">Neolamprologus brichardi</name>
    <name type="common">Fairy cichlid</name>
    <name type="synonym">Lamprologus brichardi</name>
    <dbReference type="NCBI Taxonomy" id="32507"/>
    <lineage>
        <taxon>Eukaryota</taxon>
        <taxon>Metazoa</taxon>
        <taxon>Chordata</taxon>
        <taxon>Craniata</taxon>
        <taxon>Vertebrata</taxon>
        <taxon>Euteleostomi</taxon>
        <taxon>Actinopterygii</taxon>
        <taxon>Neopterygii</taxon>
        <taxon>Teleostei</taxon>
        <taxon>Neoteleostei</taxon>
        <taxon>Acanthomorphata</taxon>
        <taxon>Ovalentaria</taxon>
        <taxon>Cichlomorphae</taxon>
        <taxon>Cichliformes</taxon>
        <taxon>Cichlidae</taxon>
        <taxon>African cichlids</taxon>
        <taxon>Pseudocrenilabrinae</taxon>
        <taxon>Lamprologini</taxon>
        <taxon>Neolamprologus</taxon>
    </lineage>
</organism>
<protein>
    <recommendedName>
        <fullName evidence="7">Laminin G domain-containing protein</fullName>
    </recommendedName>
</protein>
<dbReference type="Gene3D" id="2.10.25.10">
    <property type="entry name" value="Laminin"/>
    <property type="match status" value="1"/>
</dbReference>